<feature type="domain" description="CYRIA/CYRIB Rac1 binding" evidence="5">
    <location>
        <begin position="33"/>
        <end position="315"/>
    </location>
</feature>
<keyword evidence="4" id="KW-0449">Lipoprotein</keyword>
<dbReference type="AlphaFoldDB" id="A0A6A7FPV7"/>
<proteinExistence type="evidence at transcript level"/>
<dbReference type="GO" id="GO:0016020">
    <property type="term" value="C:membrane"/>
    <property type="evidence" value="ECO:0007669"/>
    <property type="project" value="UniProtKB-SubCell"/>
</dbReference>
<accession>A0A6A7FPV7</accession>
<comment type="subcellular location">
    <subcellularLocation>
        <location evidence="1">Membrane</location>
        <topology evidence="1">Lipid-anchor</topology>
    </subcellularLocation>
</comment>
<dbReference type="GO" id="GO:0031267">
    <property type="term" value="F:small GTPase binding"/>
    <property type="evidence" value="ECO:0007669"/>
    <property type="project" value="InterPro"/>
</dbReference>
<name>A0A6A7FPV7_9CRUS</name>
<dbReference type="PANTHER" id="PTHR12422">
    <property type="entry name" value="GH09096P"/>
    <property type="match status" value="1"/>
</dbReference>
<keyword evidence="3" id="KW-0472">Membrane</keyword>
<comment type="similarity">
    <text evidence="2">Belongs to the CYRI family.</text>
</comment>
<organism evidence="6">
    <name type="scientific">Hirondellea gigas</name>
    <dbReference type="NCBI Taxonomy" id="1518452"/>
    <lineage>
        <taxon>Eukaryota</taxon>
        <taxon>Metazoa</taxon>
        <taxon>Ecdysozoa</taxon>
        <taxon>Arthropoda</taxon>
        <taxon>Crustacea</taxon>
        <taxon>Multicrustacea</taxon>
        <taxon>Malacostraca</taxon>
        <taxon>Eumalacostraca</taxon>
        <taxon>Peracarida</taxon>
        <taxon>Amphipoda</taxon>
        <taxon>Amphilochidea</taxon>
        <taxon>Lysianassida</taxon>
        <taxon>Lysianassidira</taxon>
        <taxon>Lysianassoidea</taxon>
        <taxon>Lysianassidae</taxon>
        <taxon>Hirondellea</taxon>
    </lineage>
</organism>
<dbReference type="Pfam" id="PF07159">
    <property type="entry name" value="CYRIA-B_Rac1-bd"/>
    <property type="match status" value="1"/>
</dbReference>
<evidence type="ECO:0000256" key="3">
    <source>
        <dbReference type="ARBA" id="ARBA00023136"/>
    </source>
</evidence>
<evidence type="ECO:0000256" key="4">
    <source>
        <dbReference type="ARBA" id="ARBA00023288"/>
    </source>
</evidence>
<evidence type="ECO:0000256" key="2">
    <source>
        <dbReference type="ARBA" id="ARBA00005778"/>
    </source>
</evidence>
<dbReference type="EMBL" id="IACT01000862">
    <property type="protein sequence ID" value="LAC20239.1"/>
    <property type="molecule type" value="mRNA"/>
</dbReference>
<reference evidence="6" key="1">
    <citation type="submission" date="2017-11" db="EMBL/GenBank/DDBJ databases">
        <title>The sensing device of the deep-sea amphipod.</title>
        <authorList>
            <person name="Kobayashi H."/>
            <person name="Nagahama T."/>
            <person name="Arai W."/>
            <person name="Sasagawa Y."/>
            <person name="Umeda M."/>
            <person name="Hayashi T."/>
            <person name="Nikaido I."/>
            <person name="Watanabe H."/>
            <person name="Oguri K."/>
            <person name="Kitazato H."/>
            <person name="Fujioka K."/>
            <person name="Kido Y."/>
            <person name="Takami H."/>
        </authorList>
    </citation>
    <scope>NUCLEOTIDE SEQUENCE</scope>
    <source>
        <tissue evidence="6">Whole body</tissue>
    </source>
</reference>
<dbReference type="InterPro" id="IPR009828">
    <property type="entry name" value="CYRIA/CYRIB_Rac1-bd"/>
</dbReference>
<protein>
    <recommendedName>
        <fullName evidence="5">CYRIA/CYRIB Rac1 binding domain-containing protein</fullName>
    </recommendedName>
</protein>
<dbReference type="InterPro" id="IPR039789">
    <property type="entry name" value="CYRI"/>
</dbReference>
<evidence type="ECO:0000259" key="5">
    <source>
        <dbReference type="Pfam" id="PF07159"/>
    </source>
</evidence>
<evidence type="ECO:0000313" key="6">
    <source>
        <dbReference type="EMBL" id="LAC20239.1"/>
    </source>
</evidence>
<dbReference type="GO" id="GO:0030833">
    <property type="term" value="P:regulation of actin filament polymerization"/>
    <property type="evidence" value="ECO:0007669"/>
    <property type="project" value="InterPro"/>
</dbReference>
<sequence>MGSVASLLFGFKKNEALYKQFDVKAWETVEAGDDEKVVEDLTAKLEQRAPILKQLEFYDPRSELIRKALSEPTFDNDREAFEAVIVNAEVIYGFFKYGVYLGETVPTLVKKIGAVCEDDQVLFIQDAASKRLVEILDFVLRFDELKMLRPGLQNDFSFYRRSLGKHVQDFDLLVKDEDTSLISLFLAAHIPMMTALAKKSSVAYQDDENVTTAIAEFANACLSILKFKVFAADHKANGLFLRAMVGAVVLFDHVEPEGAFHKRSPIMMKYVCKMLVGEFQRDYPGVLADPVIENLINTLRFSTMHFKDDSTPSSIAAALE</sequence>
<evidence type="ECO:0000256" key="1">
    <source>
        <dbReference type="ARBA" id="ARBA00004635"/>
    </source>
</evidence>